<evidence type="ECO:0000313" key="1">
    <source>
        <dbReference type="EnsemblPlants" id="Solyc02g078215.1.1"/>
    </source>
</evidence>
<dbReference type="Proteomes" id="UP000004994">
    <property type="component" value="Chromosome 2"/>
</dbReference>
<dbReference type="InParanoid" id="A0A3Q7F3W0"/>
<dbReference type="Gramene" id="Solyc02g078215.1.1">
    <property type="protein sequence ID" value="Solyc02g078215.1.1"/>
    <property type="gene ID" value="Solyc02g078215.1"/>
</dbReference>
<reference evidence="1" key="1">
    <citation type="journal article" date="2012" name="Nature">
        <title>The tomato genome sequence provides insights into fleshy fruit evolution.</title>
        <authorList>
            <consortium name="Tomato Genome Consortium"/>
        </authorList>
    </citation>
    <scope>NUCLEOTIDE SEQUENCE [LARGE SCALE GENOMIC DNA]</scope>
    <source>
        <strain evidence="1">cv. Heinz 1706</strain>
    </source>
</reference>
<organism evidence="1">
    <name type="scientific">Solanum lycopersicum</name>
    <name type="common">Tomato</name>
    <name type="synonym">Lycopersicon esculentum</name>
    <dbReference type="NCBI Taxonomy" id="4081"/>
    <lineage>
        <taxon>Eukaryota</taxon>
        <taxon>Viridiplantae</taxon>
        <taxon>Streptophyta</taxon>
        <taxon>Embryophyta</taxon>
        <taxon>Tracheophyta</taxon>
        <taxon>Spermatophyta</taxon>
        <taxon>Magnoliopsida</taxon>
        <taxon>eudicotyledons</taxon>
        <taxon>Gunneridae</taxon>
        <taxon>Pentapetalae</taxon>
        <taxon>asterids</taxon>
        <taxon>lamiids</taxon>
        <taxon>Solanales</taxon>
        <taxon>Solanaceae</taxon>
        <taxon>Solanoideae</taxon>
        <taxon>Solaneae</taxon>
        <taxon>Solanum</taxon>
        <taxon>Solanum subgen. Lycopersicon</taxon>
    </lineage>
</organism>
<proteinExistence type="predicted"/>
<keyword evidence="2" id="KW-1185">Reference proteome</keyword>
<dbReference type="EnsemblPlants" id="Solyc02g078215.1.1">
    <property type="protein sequence ID" value="Solyc02g078215.1.1"/>
    <property type="gene ID" value="Solyc02g078215.1"/>
</dbReference>
<name>A0A3Q7F3W0_SOLLC</name>
<dbReference type="AlphaFoldDB" id="A0A3Q7F3W0"/>
<sequence length="71" mass="8540">MSGLWEFREMEDDSCLCLRTCKDKIRFHEYFEAAQFDLTQKKVGFHGQATTFLSVVRIYRNHFIYLSTENH</sequence>
<protein>
    <submittedName>
        <fullName evidence="1">Uncharacterized protein</fullName>
    </submittedName>
</protein>
<evidence type="ECO:0000313" key="2">
    <source>
        <dbReference type="Proteomes" id="UP000004994"/>
    </source>
</evidence>
<accession>A0A3Q7F3W0</accession>
<reference evidence="1" key="2">
    <citation type="submission" date="2019-01" db="UniProtKB">
        <authorList>
            <consortium name="EnsemblPlants"/>
        </authorList>
    </citation>
    <scope>IDENTIFICATION</scope>
    <source>
        <strain evidence="1">cv. Heinz 1706</strain>
    </source>
</reference>